<dbReference type="CDD" id="cd04590">
    <property type="entry name" value="CBS_pair_CorC_HlyC_assoc"/>
    <property type="match status" value="1"/>
</dbReference>
<evidence type="ECO:0000256" key="7">
    <source>
        <dbReference type="ARBA" id="ARBA00023136"/>
    </source>
</evidence>
<dbReference type="Pfam" id="PF01595">
    <property type="entry name" value="CNNM"/>
    <property type="match status" value="1"/>
</dbReference>
<keyword evidence="5 9" id="KW-1133">Transmembrane helix</keyword>
<dbReference type="InterPro" id="IPR016169">
    <property type="entry name" value="FAD-bd_PCMH_sub2"/>
</dbReference>
<dbReference type="PROSITE" id="PS51371">
    <property type="entry name" value="CBS"/>
    <property type="match status" value="2"/>
</dbReference>
<evidence type="ECO:0000256" key="3">
    <source>
        <dbReference type="ARBA" id="ARBA00022692"/>
    </source>
</evidence>
<evidence type="ECO:0000256" key="6">
    <source>
        <dbReference type="ARBA" id="ARBA00023122"/>
    </source>
</evidence>
<feature type="transmembrane region" description="Helical" evidence="10">
    <location>
        <begin position="59"/>
        <end position="78"/>
    </location>
</feature>
<evidence type="ECO:0000313" key="14">
    <source>
        <dbReference type="Proteomes" id="UP000587991"/>
    </source>
</evidence>
<evidence type="ECO:0000313" key="13">
    <source>
        <dbReference type="EMBL" id="NLR75576.1"/>
    </source>
</evidence>
<comment type="caution">
    <text evidence="13">The sequence shown here is derived from an EMBL/GenBank/DDBJ whole genome shotgun (WGS) entry which is preliminary data.</text>
</comment>
<name>A0A847SDR2_9NEIS</name>
<dbReference type="InterPro" id="IPR044751">
    <property type="entry name" value="Ion_transp-like_CBS"/>
</dbReference>
<comment type="subcellular location">
    <subcellularLocation>
        <location evidence="1">Cell membrane</location>
        <topology evidence="1">Multi-pass membrane protein</topology>
    </subcellularLocation>
</comment>
<dbReference type="InterPro" id="IPR000644">
    <property type="entry name" value="CBS_dom"/>
</dbReference>
<feature type="transmembrane region" description="Helical" evidence="10">
    <location>
        <begin position="136"/>
        <end position="158"/>
    </location>
</feature>
<dbReference type="InterPro" id="IPR036318">
    <property type="entry name" value="FAD-bd_PCMH-like_sf"/>
</dbReference>
<evidence type="ECO:0000256" key="5">
    <source>
        <dbReference type="ARBA" id="ARBA00022989"/>
    </source>
</evidence>
<dbReference type="PROSITE" id="PS51846">
    <property type="entry name" value="CNNM"/>
    <property type="match status" value="1"/>
</dbReference>
<dbReference type="Gene3D" id="3.30.465.10">
    <property type="match status" value="1"/>
</dbReference>
<evidence type="ECO:0000259" key="11">
    <source>
        <dbReference type="PROSITE" id="PS51371"/>
    </source>
</evidence>
<feature type="transmembrane region" description="Helical" evidence="10">
    <location>
        <begin position="100"/>
        <end position="124"/>
    </location>
</feature>
<protein>
    <submittedName>
        <fullName evidence="13">HlyC/CorC family transporter</fullName>
    </submittedName>
</protein>
<dbReference type="Gene3D" id="3.10.580.10">
    <property type="entry name" value="CBS-domain"/>
    <property type="match status" value="1"/>
</dbReference>
<accession>A0A847SDR2</accession>
<gene>
    <name evidence="13" type="ORF">HF682_10430</name>
</gene>
<keyword evidence="4" id="KW-0677">Repeat</keyword>
<dbReference type="Pfam" id="PF00571">
    <property type="entry name" value="CBS"/>
    <property type="match status" value="2"/>
</dbReference>
<evidence type="ECO:0000259" key="12">
    <source>
        <dbReference type="PROSITE" id="PS51846"/>
    </source>
</evidence>
<dbReference type="PANTHER" id="PTHR43099:SF5">
    <property type="entry name" value="HLYC_CORC FAMILY TRANSPORTER"/>
    <property type="match status" value="1"/>
</dbReference>
<proteinExistence type="predicted"/>
<evidence type="ECO:0000256" key="8">
    <source>
        <dbReference type="PROSITE-ProRule" id="PRU00703"/>
    </source>
</evidence>
<dbReference type="SMART" id="SM01091">
    <property type="entry name" value="CorC_HlyC"/>
    <property type="match status" value="1"/>
</dbReference>
<evidence type="ECO:0000256" key="4">
    <source>
        <dbReference type="ARBA" id="ARBA00022737"/>
    </source>
</evidence>
<keyword evidence="2" id="KW-1003">Cell membrane</keyword>
<evidence type="ECO:0000256" key="1">
    <source>
        <dbReference type="ARBA" id="ARBA00004651"/>
    </source>
</evidence>
<dbReference type="InterPro" id="IPR002550">
    <property type="entry name" value="CNNM"/>
</dbReference>
<dbReference type="PANTHER" id="PTHR43099">
    <property type="entry name" value="UPF0053 PROTEIN YRKA"/>
    <property type="match status" value="1"/>
</dbReference>
<dbReference type="SUPFAM" id="SSF56176">
    <property type="entry name" value="FAD-binding/transporter-associated domain-like"/>
    <property type="match status" value="1"/>
</dbReference>
<keyword evidence="3 9" id="KW-0812">Transmembrane</keyword>
<dbReference type="InterPro" id="IPR051676">
    <property type="entry name" value="UPF0053_domain"/>
</dbReference>
<feature type="domain" description="CBS" evidence="11">
    <location>
        <begin position="222"/>
        <end position="280"/>
    </location>
</feature>
<dbReference type="EMBL" id="JABAIM010000002">
    <property type="protein sequence ID" value="NLR75576.1"/>
    <property type="molecule type" value="Genomic_DNA"/>
</dbReference>
<evidence type="ECO:0000256" key="2">
    <source>
        <dbReference type="ARBA" id="ARBA00022475"/>
    </source>
</evidence>
<keyword evidence="7 9" id="KW-0472">Membrane</keyword>
<dbReference type="SMART" id="SM00116">
    <property type="entry name" value="CBS"/>
    <property type="match status" value="2"/>
</dbReference>
<keyword evidence="6 8" id="KW-0129">CBS domain</keyword>
<dbReference type="GO" id="GO:0050660">
    <property type="term" value="F:flavin adenine dinucleotide binding"/>
    <property type="evidence" value="ECO:0007669"/>
    <property type="project" value="InterPro"/>
</dbReference>
<dbReference type="GO" id="GO:0005886">
    <property type="term" value="C:plasma membrane"/>
    <property type="evidence" value="ECO:0007669"/>
    <property type="project" value="UniProtKB-SubCell"/>
</dbReference>
<evidence type="ECO:0000256" key="10">
    <source>
        <dbReference type="SAM" id="Phobius"/>
    </source>
</evidence>
<reference evidence="13 14" key="1">
    <citation type="submission" date="2020-04" db="EMBL/GenBank/DDBJ databases">
        <title>Draft genome of Leeia sp. IMCC25680.</title>
        <authorList>
            <person name="Song J."/>
            <person name="Cho J.-C."/>
        </authorList>
    </citation>
    <scope>NUCLEOTIDE SEQUENCE [LARGE SCALE GENOMIC DNA]</scope>
    <source>
        <strain evidence="13 14">IMCC25680</strain>
    </source>
</reference>
<evidence type="ECO:0000256" key="9">
    <source>
        <dbReference type="PROSITE-ProRule" id="PRU01193"/>
    </source>
</evidence>
<feature type="transmembrane region" description="Helical" evidence="10">
    <location>
        <begin position="6"/>
        <end position="28"/>
    </location>
</feature>
<dbReference type="InterPro" id="IPR046342">
    <property type="entry name" value="CBS_dom_sf"/>
</dbReference>
<dbReference type="AlphaFoldDB" id="A0A847SDR2"/>
<feature type="domain" description="CNNM transmembrane" evidence="12">
    <location>
        <begin position="1"/>
        <end position="203"/>
    </location>
</feature>
<organism evidence="13 14">
    <name type="scientific">Leeia aquatica</name>
    <dbReference type="NCBI Taxonomy" id="2725557"/>
    <lineage>
        <taxon>Bacteria</taxon>
        <taxon>Pseudomonadati</taxon>
        <taxon>Pseudomonadota</taxon>
        <taxon>Betaproteobacteria</taxon>
        <taxon>Neisseriales</taxon>
        <taxon>Leeiaceae</taxon>
        <taxon>Leeia</taxon>
    </lineage>
</organism>
<feature type="domain" description="CBS" evidence="11">
    <location>
        <begin position="286"/>
        <end position="343"/>
    </location>
</feature>
<dbReference type="InterPro" id="IPR005170">
    <property type="entry name" value="Transptr-assoc_dom"/>
</dbReference>
<dbReference type="Pfam" id="PF03471">
    <property type="entry name" value="CorC_HlyC"/>
    <property type="match status" value="1"/>
</dbReference>
<keyword evidence="14" id="KW-1185">Reference proteome</keyword>
<dbReference type="Proteomes" id="UP000587991">
    <property type="component" value="Unassembled WGS sequence"/>
</dbReference>
<dbReference type="SUPFAM" id="SSF54631">
    <property type="entry name" value="CBS-domain pair"/>
    <property type="match status" value="1"/>
</dbReference>
<sequence>MNQFFYIILALLLVALNGFFVAAEFALVKLRQTRVKTIARVYGLPGRILARVHGQLDEYLSACQLGITLASLGLGWAGNPAFADLLTPVLHGLGVENVKVIQYISIAFAFLIISFLHIVVGELAPKSWAIRMSEKVAIFAALPLFVFYWLMYPAIWLLNRSASVVLRVFGVTGGHGHDSSYSADELKLILRTSRNSEKFTRDEWNVMAHTLEFSELDVVELMRPYNEMVSLSAKDSVAQSLERIAQNRYSRYPWLDEQGEVAGVIHIKDLFFAERKGQTLDDLSEFVRPVQFVAPETPALELFRRFREGAPHFAVIQSEGQAPLGFLTLDNLLAALVGEIRDEFRQGRNDWTELDDGTLIGKGSLPIFSLERALGIDIETEEVDSVGGLIMLKLGNVPKEGDRVRFDAFDLVVKRMSGPRILLVRVYPRAQEEVEH</sequence>
<dbReference type="RefSeq" id="WP_168877231.1">
    <property type="nucleotide sequence ID" value="NZ_JABAIM010000002.1"/>
</dbReference>